<feature type="transmembrane region" description="Helical" evidence="1">
    <location>
        <begin position="311"/>
        <end position="332"/>
    </location>
</feature>
<dbReference type="OrthoDB" id="9808870at2"/>
<evidence type="ECO:0000256" key="2">
    <source>
        <dbReference type="SAM" id="SignalP"/>
    </source>
</evidence>
<dbReference type="Pfam" id="PF13795">
    <property type="entry name" value="HupE_UreJ_2"/>
    <property type="match status" value="1"/>
</dbReference>
<dbReference type="RefSeq" id="WP_160770967.1">
    <property type="nucleotide sequence ID" value="NZ_WTYV01000002.1"/>
</dbReference>
<keyword evidence="1" id="KW-1133">Transmembrane helix</keyword>
<dbReference type="EMBL" id="WTYV01000002">
    <property type="protein sequence ID" value="MXO71009.1"/>
    <property type="molecule type" value="Genomic_DNA"/>
</dbReference>
<comment type="caution">
    <text evidence="3">The sequence shown here is derived from an EMBL/GenBank/DDBJ whole genome shotgun (WGS) entry which is preliminary data.</text>
</comment>
<sequence>MRWLLALLLLTPMLAFAMPARADEARPLYIEAKATSETTLDLAWRIPPNFAPGAVPNLVLPADCNLDGSMRRWSDGIGHQRTARFTCRQPLAGRGFTISYPMGNPNLPTIYRAVLPDGAATIGMRLPGVTQIPFPAPTAEAQGTFTQYLVLGVEHIWLGFDHLLFVACLVWIAGHWRRVVATVTGFTIGHSITLAVAALDIVAVPIRTVEVLIALSIVLLAVELARGRSDTITWRHPLAVSSGFGLLHGFGFAAVLKEVGLPQEGLLSALLAFNLGIELGQLVFVAALMVLVTLLGLAARRLLPLLDHERFAALPRLAAAYFIGITASYWMLQRAL</sequence>
<accession>A0A844YTX4</accession>
<feature type="signal peptide" evidence="2">
    <location>
        <begin position="1"/>
        <end position="17"/>
    </location>
</feature>
<keyword evidence="2" id="KW-0732">Signal</keyword>
<reference evidence="3 4" key="1">
    <citation type="submission" date="2019-12" db="EMBL/GenBank/DDBJ databases">
        <title>Genomic-based taxomic classification of the family Erythrobacteraceae.</title>
        <authorList>
            <person name="Xu L."/>
        </authorList>
    </citation>
    <scope>NUCLEOTIDE SEQUENCE [LARGE SCALE GENOMIC DNA]</scope>
    <source>
        <strain evidence="3 4">M0322</strain>
    </source>
</reference>
<name>A0A844YTX4_9SPHN</name>
<evidence type="ECO:0000313" key="4">
    <source>
        <dbReference type="Proteomes" id="UP000466966"/>
    </source>
</evidence>
<protein>
    <submittedName>
        <fullName evidence="3">HupE/UreJ family protein</fullName>
    </submittedName>
</protein>
<feature type="transmembrane region" description="Helical" evidence="1">
    <location>
        <begin position="179"/>
        <end position="199"/>
    </location>
</feature>
<feature type="transmembrane region" description="Helical" evidence="1">
    <location>
        <begin position="237"/>
        <end position="256"/>
    </location>
</feature>
<dbReference type="AlphaFoldDB" id="A0A844YTX4"/>
<gene>
    <name evidence="3" type="ORF">GRI99_05070</name>
</gene>
<feature type="transmembrane region" description="Helical" evidence="1">
    <location>
        <begin position="205"/>
        <end position="225"/>
    </location>
</feature>
<feature type="chain" id="PRO_5032285077" evidence="2">
    <location>
        <begin position="18"/>
        <end position="336"/>
    </location>
</feature>
<keyword evidence="1" id="KW-0812">Transmembrane</keyword>
<keyword evidence="4" id="KW-1185">Reference proteome</keyword>
<keyword evidence="1" id="KW-0472">Membrane</keyword>
<dbReference type="Proteomes" id="UP000466966">
    <property type="component" value="Unassembled WGS sequence"/>
</dbReference>
<proteinExistence type="predicted"/>
<organism evidence="3 4">
    <name type="scientific">Alteraurantiacibacter buctensis</name>
    <dbReference type="NCBI Taxonomy" id="1503981"/>
    <lineage>
        <taxon>Bacteria</taxon>
        <taxon>Pseudomonadati</taxon>
        <taxon>Pseudomonadota</taxon>
        <taxon>Alphaproteobacteria</taxon>
        <taxon>Sphingomonadales</taxon>
        <taxon>Erythrobacteraceae</taxon>
        <taxon>Alteraurantiacibacter</taxon>
    </lineage>
</organism>
<dbReference type="InterPro" id="IPR032809">
    <property type="entry name" value="Put_HupE_UreJ"/>
</dbReference>
<evidence type="ECO:0000313" key="3">
    <source>
        <dbReference type="EMBL" id="MXO71009.1"/>
    </source>
</evidence>
<feature type="transmembrane region" description="Helical" evidence="1">
    <location>
        <begin position="155"/>
        <end position="172"/>
    </location>
</feature>
<feature type="transmembrane region" description="Helical" evidence="1">
    <location>
        <begin position="276"/>
        <end position="299"/>
    </location>
</feature>
<evidence type="ECO:0000256" key="1">
    <source>
        <dbReference type="SAM" id="Phobius"/>
    </source>
</evidence>